<gene>
    <name evidence="2" type="ORF">AA309_01875</name>
</gene>
<accession>A0A0H1RHQ5</accession>
<feature type="transmembrane region" description="Helical" evidence="1">
    <location>
        <begin position="34"/>
        <end position="59"/>
    </location>
</feature>
<evidence type="ECO:0000256" key="1">
    <source>
        <dbReference type="SAM" id="Phobius"/>
    </source>
</evidence>
<keyword evidence="1" id="KW-0472">Membrane</keyword>
<dbReference type="PATRIC" id="fig|1225564.3.peg.4970"/>
<evidence type="ECO:0008006" key="4">
    <source>
        <dbReference type="Google" id="ProtNLM"/>
    </source>
</evidence>
<organism evidence="2 3">
    <name type="scientific">Microvirga vignae</name>
    <dbReference type="NCBI Taxonomy" id="1225564"/>
    <lineage>
        <taxon>Bacteria</taxon>
        <taxon>Pseudomonadati</taxon>
        <taxon>Pseudomonadota</taxon>
        <taxon>Alphaproteobacteria</taxon>
        <taxon>Hyphomicrobiales</taxon>
        <taxon>Methylobacteriaceae</taxon>
        <taxon>Microvirga</taxon>
    </lineage>
</organism>
<dbReference type="AlphaFoldDB" id="A0A0H1RHQ5"/>
<keyword evidence="1" id="KW-1133">Transmembrane helix</keyword>
<dbReference type="Proteomes" id="UP000035489">
    <property type="component" value="Unassembled WGS sequence"/>
</dbReference>
<feature type="transmembrane region" description="Helical" evidence="1">
    <location>
        <begin position="9"/>
        <end position="28"/>
    </location>
</feature>
<comment type="caution">
    <text evidence="2">The sequence shown here is derived from an EMBL/GenBank/DDBJ whole genome shotgun (WGS) entry which is preliminary data.</text>
</comment>
<name>A0A0H1RHQ5_9HYPH</name>
<evidence type="ECO:0000313" key="2">
    <source>
        <dbReference type="EMBL" id="KLK94733.1"/>
    </source>
</evidence>
<keyword evidence="3" id="KW-1185">Reference proteome</keyword>
<keyword evidence="1" id="KW-0812">Transmembrane</keyword>
<protein>
    <recommendedName>
        <fullName evidence="4">PetM family of cytochrome b6f complex subunit 7</fullName>
    </recommendedName>
</protein>
<feature type="transmembrane region" description="Helical" evidence="1">
    <location>
        <begin position="79"/>
        <end position="99"/>
    </location>
</feature>
<sequence>MERYLPLKFLARTLGLLLVAAGFIGLVIDGTRSIVNHAISFVSLSSAVGTLFPGGATGFEGQIAARTYPWLWDPFVSQLLQLPASLTGFLVGALLLWVGQKPLEPIGYLAGR</sequence>
<proteinExistence type="predicted"/>
<reference evidence="2 3" key="1">
    <citation type="submission" date="2015-05" db="EMBL/GenBank/DDBJ databases">
        <title>Draft genome sequence of Microvirga vignae strain BR3299, a novel nitrogen fixing bacteria isolated from Brazil semi-aired region.</title>
        <authorList>
            <person name="Zilli J.E."/>
            <person name="Passos S.R."/>
            <person name="Leite J."/>
            <person name="Baldani J.I."/>
            <person name="Xavier G.R."/>
            <person name="Rumjaneck N.G."/>
            <person name="Simoes-Araujo J.L."/>
        </authorList>
    </citation>
    <scope>NUCLEOTIDE SEQUENCE [LARGE SCALE GENOMIC DNA]</scope>
    <source>
        <strain evidence="2 3">BR3299</strain>
    </source>
</reference>
<evidence type="ECO:0000313" key="3">
    <source>
        <dbReference type="Proteomes" id="UP000035489"/>
    </source>
</evidence>
<dbReference type="EMBL" id="LCYG01000005">
    <property type="protein sequence ID" value="KLK94733.1"/>
    <property type="molecule type" value="Genomic_DNA"/>
</dbReference>